<protein>
    <submittedName>
        <fullName evidence="7">Tyrosine-type recombinase/integrase</fullName>
    </submittedName>
</protein>
<dbReference type="InterPro" id="IPR050090">
    <property type="entry name" value="Tyrosine_recombinase_XerCD"/>
</dbReference>
<dbReference type="KEGG" id="sbat:G4Z16_00500"/>
<evidence type="ECO:0000256" key="4">
    <source>
        <dbReference type="PROSITE-ProRule" id="PRU01248"/>
    </source>
</evidence>
<dbReference type="PANTHER" id="PTHR30349">
    <property type="entry name" value="PHAGE INTEGRASE-RELATED"/>
    <property type="match status" value="1"/>
</dbReference>
<dbReference type="PROSITE" id="PS51898">
    <property type="entry name" value="TYR_RECOMBINASE"/>
    <property type="match status" value="1"/>
</dbReference>
<evidence type="ECO:0000313" key="8">
    <source>
        <dbReference type="Proteomes" id="UP000595046"/>
    </source>
</evidence>
<gene>
    <name evidence="7" type="ORF">G4Z16_00500</name>
</gene>
<dbReference type="Gene3D" id="1.10.150.130">
    <property type="match status" value="1"/>
</dbReference>
<accession>A0A7T1WTI9</accession>
<reference evidence="8" key="1">
    <citation type="submission" date="2020-02" db="EMBL/GenBank/DDBJ databases">
        <title>Streptomyces sp. ASO4wet.</title>
        <authorList>
            <person name="Risdian C."/>
            <person name="Landwehr W."/>
            <person name="Schupp P."/>
            <person name="Wink J."/>
        </authorList>
    </citation>
    <scope>NUCLEOTIDE SEQUENCE [LARGE SCALE GENOMIC DNA]</scope>
    <source>
        <strain evidence="8">ASO4wet</strain>
    </source>
</reference>
<dbReference type="SUPFAM" id="SSF56349">
    <property type="entry name" value="DNA breaking-rejoining enzymes"/>
    <property type="match status" value="1"/>
</dbReference>
<feature type="domain" description="Core-binding (CB)" evidence="6">
    <location>
        <begin position="71"/>
        <end position="153"/>
    </location>
</feature>
<dbReference type="InterPro" id="IPR013762">
    <property type="entry name" value="Integrase-like_cat_sf"/>
</dbReference>
<evidence type="ECO:0000256" key="3">
    <source>
        <dbReference type="ARBA" id="ARBA00023172"/>
    </source>
</evidence>
<dbReference type="InterPro" id="IPR010998">
    <property type="entry name" value="Integrase_recombinase_N"/>
</dbReference>
<evidence type="ECO:0000259" key="5">
    <source>
        <dbReference type="PROSITE" id="PS51898"/>
    </source>
</evidence>
<evidence type="ECO:0000259" key="6">
    <source>
        <dbReference type="PROSITE" id="PS51900"/>
    </source>
</evidence>
<dbReference type="PANTHER" id="PTHR30349:SF64">
    <property type="entry name" value="PROPHAGE INTEGRASE INTD-RELATED"/>
    <property type="match status" value="1"/>
</dbReference>
<dbReference type="AlphaFoldDB" id="A0A7T1WTI9"/>
<dbReference type="GO" id="GO:0015074">
    <property type="term" value="P:DNA integration"/>
    <property type="evidence" value="ECO:0007669"/>
    <property type="project" value="InterPro"/>
</dbReference>
<sequence>MGSFFKNCSCSKPTKCAHLYTIRFRDGAGKQREETGYPNQDAAKDRLTALYDAKRKTPVSVAETRSRLRRMTFEEYSEEWRGRQREILEYSTGAGHKSHLRVHLYPELGSRKLETFDSMVLERFIATMERNGVKLGTQRNVYGTLHAILLDAFRKGGIPEDPTLGVQPPKYVPDRAVVPDQDYIRLAMRKADFQLAILVTMMYGCGLRNGEARAVNINNIVADDVYRVTEQIHHDTYTPAPLKHRKEGEFREVPLPWSVKLAIERFVDEYGMSDDGYLLRGPRGYFTFRMESNRAGMLFKQAPPPEGMTLYGFRHFFASNCLSRGIPITDVAEWMGHRNIQVTYRTYRHLMPGSISKAAKVLEQGLAA</sequence>
<dbReference type="GO" id="GO:0006310">
    <property type="term" value="P:DNA recombination"/>
    <property type="evidence" value="ECO:0007669"/>
    <property type="project" value="UniProtKB-KW"/>
</dbReference>
<dbReference type="Pfam" id="PF00589">
    <property type="entry name" value="Phage_integrase"/>
    <property type="match status" value="1"/>
</dbReference>
<proteinExistence type="inferred from homology"/>
<dbReference type="EMBL" id="CP048882">
    <property type="protein sequence ID" value="QPP10298.1"/>
    <property type="molecule type" value="Genomic_DNA"/>
</dbReference>
<keyword evidence="2 4" id="KW-0238">DNA-binding</keyword>
<dbReference type="GO" id="GO:0003677">
    <property type="term" value="F:DNA binding"/>
    <property type="evidence" value="ECO:0007669"/>
    <property type="project" value="UniProtKB-UniRule"/>
</dbReference>
<evidence type="ECO:0000256" key="1">
    <source>
        <dbReference type="ARBA" id="ARBA00008857"/>
    </source>
</evidence>
<dbReference type="PROSITE" id="PS51900">
    <property type="entry name" value="CB"/>
    <property type="match status" value="1"/>
</dbReference>
<keyword evidence="8" id="KW-1185">Reference proteome</keyword>
<dbReference type="Gene3D" id="1.10.443.10">
    <property type="entry name" value="Intergrase catalytic core"/>
    <property type="match status" value="1"/>
</dbReference>
<feature type="domain" description="Tyr recombinase" evidence="5">
    <location>
        <begin position="172"/>
        <end position="360"/>
    </location>
</feature>
<evidence type="ECO:0000313" key="7">
    <source>
        <dbReference type="EMBL" id="QPP10298.1"/>
    </source>
</evidence>
<comment type="similarity">
    <text evidence="1">Belongs to the 'phage' integrase family.</text>
</comment>
<evidence type="ECO:0000256" key="2">
    <source>
        <dbReference type="ARBA" id="ARBA00023125"/>
    </source>
</evidence>
<dbReference type="InterPro" id="IPR002104">
    <property type="entry name" value="Integrase_catalytic"/>
</dbReference>
<dbReference type="InterPro" id="IPR011010">
    <property type="entry name" value="DNA_brk_join_enz"/>
</dbReference>
<organism evidence="7 8">
    <name type="scientific">Streptomyces bathyalis</name>
    <dbReference type="NCBI Taxonomy" id="2710756"/>
    <lineage>
        <taxon>Bacteria</taxon>
        <taxon>Bacillati</taxon>
        <taxon>Actinomycetota</taxon>
        <taxon>Actinomycetes</taxon>
        <taxon>Kitasatosporales</taxon>
        <taxon>Streptomycetaceae</taxon>
        <taxon>Streptomyces</taxon>
    </lineage>
</organism>
<keyword evidence="3" id="KW-0233">DNA recombination</keyword>
<dbReference type="InterPro" id="IPR044068">
    <property type="entry name" value="CB"/>
</dbReference>
<name>A0A7T1WTI9_9ACTN</name>
<dbReference type="Proteomes" id="UP000595046">
    <property type="component" value="Chromosome"/>
</dbReference>